<keyword evidence="5 7" id="KW-1133">Transmembrane helix</keyword>
<accession>A0A087E416</accession>
<feature type="transmembrane region" description="Helical" evidence="7">
    <location>
        <begin position="492"/>
        <end position="514"/>
    </location>
</feature>
<keyword evidence="4 7" id="KW-0812">Transmembrane</keyword>
<dbReference type="EMBL" id="JGZR01000008">
    <property type="protein sequence ID" value="KFJ02517.1"/>
    <property type="molecule type" value="Genomic_DNA"/>
</dbReference>
<sequence>MNRLFTPAHSLHVPYISPLPHRCLVPPLLPLSPNFMFPIPHSFPICRLPHSIAPASAFLLRIIPTALIALSRPPPLQSPTFQSSSNLDCFITSIHTVGRYERIIVTSPHPHLNSSPAPHSLLTSRNFILLVAGQGLSLFANTMLRFAMSMWVLDKTGSVSTFASMLATAVVPTILLSPFGGVLADRISRRTIMVALDALSGTFIVLAAVWFAAGNGFSMVAVSALMVSLSVLSAFETPTVQAALPQLLRDSGKTTMRRGMAIVNQVQQLTSLLPSFAGGVLYAAFGIRMMLIISITGFYATAILECFLRLAPPRRAAHDGAATTNASTITTDEDAPTAMPTPIEDIKEALHFLARKQPNILKLMLFATAVNFFVNGNSSVGFTYMVRATLGFNANVYGISEGIVGIAGVAGAFITGALASKLIIERFPVACYAIAVCVLPCAVAFAAPFNDWTRLALIVASFCGMIIAASFTTIIAIPAIQMRTPEALTGKVMAMVSSLSICAMPLGQMAYGWAYDHVSPLWIALATAAAIAALTFRARSLFAHFDAL</sequence>
<dbReference type="eggNOG" id="COG2271">
    <property type="taxonomic scope" value="Bacteria"/>
</dbReference>
<dbReference type="InterPro" id="IPR036259">
    <property type="entry name" value="MFS_trans_sf"/>
</dbReference>
<gene>
    <name evidence="8" type="ORF">BISU_1717</name>
</gene>
<dbReference type="STRING" id="77635.BISU_1717"/>
<feature type="transmembrane region" description="Helical" evidence="7">
    <location>
        <begin position="127"/>
        <end position="153"/>
    </location>
</feature>
<evidence type="ECO:0000256" key="7">
    <source>
        <dbReference type="SAM" id="Phobius"/>
    </source>
</evidence>
<comment type="caution">
    <text evidence="8">The sequence shown here is derived from an EMBL/GenBank/DDBJ whole genome shotgun (WGS) entry which is preliminary data.</text>
</comment>
<feature type="transmembrane region" description="Helical" evidence="7">
    <location>
        <begin position="430"/>
        <end position="449"/>
    </location>
</feature>
<organism evidence="8 9">
    <name type="scientific">Bifidobacterium subtile</name>
    <dbReference type="NCBI Taxonomy" id="77635"/>
    <lineage>
        <taxon>Bacteria</taxon>
        <taxon>Bacillati</taxon>
        <taxon>Actinomycetota</taxon>
        <taxon>Actinomycetes</taxon>
        <taxon>Bifidobacteriales</taxon>
        <taxon>Bifidobacteriaceae</taxon>
        <taxon>Bifidobacterium</taxon>
    </lineage>
</organism>
<feature type="transmembrane region" description="Helical" evidence="7">
    <location>
        <begin position="520"/>
        <end position="538"/>
    </location>
</feature>
<evidence type="ECO:0000256" key="4">
    <source>
        <dbReference type="ARBA" id="ARBA00022692"/>
    </source>
</evidence>
<dbReference type="PANTHER" id="PTHR43266:SF9">
    <property type="entry name" value="PERMEASE, MAJOR FACILITATOR SUPERFAMILY-RELATED"/>
    <property type="match status" value="1"/>
</dbReference>
<evidence type="ECO:0000256" key="6">
    <source>
        <dbReference type="ARBA" id="ARBA00023136"/>
    </source>
</evidence>
<evidence type="ECO:0000256" key="5">
    <source>
        <dbReference type="ARBA" id="ARBA00022989"/>
    </source>
</evidence>
<reference evidence="8 9" key="1">
    <citation type="submission" date="2014-03" db="EMBL/GenBank/DDBJ databases">
        <title>Genomics of Bifidobacteria.</title>
        <authorList>
            <person name="Ventura M."/>
            <person name="Milani C."/>
            <person name="Lugli G.A."/>
        </authorList>
    </citation>
    <scope>NUCLEOTIDE SEQUENCE [LARGE SCALE GENOMIC DNA]</scope>
    <source>
        <strain evidence="8 9">LMG 11597</strain>
    </source>
</reference>
<proteinExistence type="predicted"/>
<keyword evidence="9" id="KW-1185">Reference proteome</keyword>
<feature type="transmembrane region" description="Helical" evidence="7">
    <location>
        <begin position="159"/>
        <end position="180"/>
    </location>
</feature>
<dbReference type="GO" id="GO:0022857">
    <property type="term" value="F:transmembrane transporter activity"/>
    <property type="evidence" value="ECO:0007669"/>
    <property type="project" value="InterPro"/>
</dbReference>
<keyword evidence="6 7" id="KW-0472">Membrane</keyword>
<dbReference type="AlphaFoldDB" id="A0A087E416"/>
<dbReference type="PANTHER" id="PTHR43266">
    <property type="entry name" value="MACROLIDE-EFFLUX PROTEIN"/>
    <property type="match status" value="1"/>
</dbReference>
<feature type="transmembrane region" description="Helical" evidence="7">
    <location>
        <begin position="396"/>
        <end position="418"/>
    </location>
</feature>
<protein>
    <submittedName>
        <fullName evidence="8">Transporter, major facilitator family protein</fullName>
    </submittedName>
</protein>
<name>A0A087E416_9BIFI</name>
<dbReference type="Pfam" id="PF07690">
    <property type="entry name" value="MFS_1"/>
    <property type="match status" value="1"/>
</dbReference>
<evidence type="ECO:0000256" key="3">
    <source>
        <dbReference type="ARBA" id="ARBA00022475"/>
    </source>
</evidence>
<keyword evidence="3" id="KW-1003">Cell membrane</keyword>
<evidence type="ECO:0000313" key="9">
    <source>
        <dbReference type="Proteomes" id="UP000029055"/>
    </source>
</evidence>
<feature type="transmembrane region" description="Helical" evidence="7">
    <location>
        <begin position="289"/>
        <end position="308"/>
    </location>
</feature>
<comment type="subcellular location">
    <subcellularLocation>
        <location evidence="1">Cell membrane</location>
        <topology evidence="1">Multi-pass membrane protein</topology>
    </subcellularLocation>
</comment>
<evidence type="ECO:0000313" key="8">
    <source>
        <dbReference type="EMBL" id="KFJ02517.1"/>
    </source>
</evidence>
<dbReference type="CDD" id="cd06173">
    <property type="entry name" value="MFS_MefA_like"/>
    <property type="match status" value="1"/>
</dbReference>
<feature type="transmembrane region" description="Helical" evidence="7">
    <location>
        <begin position="455"/>
        <end position="480"/>
    </location>
</feature>
<dbReference type="InterPro" id="IPR011701">
    <property type="entry name" value="MFS"/>
</dbReference>
<dbReference type="Proteomes" id="UP000029055">
    <property type="component" value="Unassembled WGS sequence"/>
</dbReference>
<evidence type="ECO:0000256" key="1">
    <source>
        <dbReference type="ARBA" id="ARBA00004651"/>
    </source>
</evidence>
<feature type="transmembrane region" description="Helical" evidence="7">
    <location>
        <begin position="363"/>
        <end position="384"/>
    </location>
</feature>
<dbReference type="SUPFAM" id="SSF103473">
    <property type="entry name" value="MFS general substrate transporter"/>
    <property type="match status" value="1"/>
</dbReference>
<evidence type="ECO:0000256" key="2">
    <source>
        <dbReference type="ARBA" id="ARBA00022448"/>
    </source>
</evidence>
<dbReference type="Gene3D" id="1.20.1250.20">
    <property type="entry name" value="MFS general substrate transporter like domains"/>
    <property type="match status" value="1"/>
</dbReference>
<keyword evidence="2" id="KW-0813">Transport</keyword>
<dbReference type="GO" id="GO:0005886">
    <property type="term" value="C:plasma membrane"/>
    <property type="evidence" value="ECO:0007669"/>
    <property type="project" value="UniProtKB-SubCell"/>
</dbReference>